<keyword evidence="2" id="KW-1185">Reference proteome</keyword>
<name>A0A1T5HQG3_9BACT</name>
<reference evidence="1 2" key="1">
    <citation type="submission" date="2017-02" db="EMBL/GenBank/DDBJ databases">
        <authorList>
            <person name="Peterson S.W."/>
        </authorList>
    </citation>
    <scope>NUCLEOTIDE SEQUENCE [LARGE SCALE GENOMIC DNA]</scope>
    <source>
        <strain evidence="1 2">DSM 24412</strain>
    </source>
</reference>
<sequence length="167" mass="19453">MTILSLTFQISIMSKLSYSYFLPKHFFVLIFAFLLITSSCRIQLIADYDANVAEQIGRTAMKVERFYLTMLETTTVENNGRAYDHFTEGYIDVEVELISLLNRNRVRPLNENSVRICEITLELWQKYKMEHKEDNSISDGVIGLNRLTFSDLFFAMQVAERAKELID</sequence>
<dbReference type="AlphaFoldDB" id="A0A1T5HQG3"/>
<evidence type="ECO:0000313" key="2">
    <source>
        <dbReference type="Proteomes" id="UP000191055"/>
    </source>
</evidence>
<dbReference type="STRING" id="889453.SAMN03080601_02606"/>
<protein>
    <submittedName>
        <fullName evidence="1">Uncharacterized protein</fullName>
    </submittedName>
</protein>
<proteinExistence type="predicted"/>
<evidence type="ECO:0000313" key="1">
    <source>
        <dbReference type="EMBL" id="SKC22882.1"/>
    </source>
</evidence>
<dbReference type="EMBL" id="FUYV01000016">
    <property type="protein sequence ID" value="SKC22882.1"/>
    <property type="molecule type" value="Genomic_DNA"/>
</dbReference>
<gene>
    <name evidence="1" type="ORF">SAMN03080601_02606</name>
</gene>
<organism evidence="1 2">
    <name type="scientific">Alkalitalea saponilacus</name>
    <dbReference type="NCBI Taxonomy" id="889453"/>
    <lineage>
        <taxon>Bacteria</taxon>
        <taxon>Pseudomonadati</taxon>
        <taxon>Bacteroidota</taxon>
        <taxon>Bacteroidia</taxon>
        <taxon>Marinilabiliales</taxon>
        <taxon>Marinilabiliaceae</taxon>
        <taxon>Alkalitalea</taxon>
    </lineage>
</organism>
<accession>A0A1T5HQG3</accession>
<dbReference type="Proteomes" id="UP000191055">
    <property type="component" value="Unassembled WGS sequence"/>
</dbReference>